<evidence type="ECO:0000259" key="2">
    <source>
        <dbReference type="Pfam" id="PF14690"/>
    </source>
</evidence>
<dbReference type="Pfam" id="PF14690">
    <property type="entry name" value="Zn_ribbon_ISL3"/>
    <property type="match status" value="1"/>
</dbReference>
<feature type="domain" description="Transposase IS204/IS1001/IS1096/IS1165 zinc-finger" evidence="2">
    <location>
        <begin position="40"/>
        <end position="82"/>
    </location>
</feature>
<protein>
    <recommendedName>
        <fullName evidence="5">ISL3 family transposase</fullName>
    </recommendedName>
</protein>
<dbReference type="NCBIfam" id="NF033550">
    <property type="entry name" value="transpos_ISL3"/>
    <property type="match status" value="1"/>
</dbReference>
<organism evidence="3 4">
    <name type="scientific">candidate division WWE3 bacterium CG_4_9_14_3_um_filter_39_7</name>
    <dbReference type="NCBI Taxonomy" id="1975080"/>
    <lineage>
        <taxon>Bacteria</taxon>
        <taxon>Katanobacteria</taxon>
    </lineage>
</organism>
<dbReference type="InterPro" id="IPR047951">
    <property type="entry name" value="Transpos_ISL3"/>
</dbReference>
<sequence>MRNNSIKGLIEIPGYKIQEIFKKTNEEIHIRIEAYKRNKGQCSCCGQEHKSVHSVREMVAEDVRLGERRVFLYISKRRYKCSRDGRIHTEAIEWIELGARVTKAFGKQINRLTSITTNQEAGWFLGLNDEKVYRIDKAMLEELFKGRLVPTPASVNISVDEVAWKKHHRYLTNVVDVGAKVVAWNGKGRKAEVLNRYYESLGKENCQKIDTVALDGARTYISSTTDYAVNALIVLDRFHATQKASKALDQVRRDELSKARKNDNEELIELTNCKQRFILLKNRKKLSDTQSALLQRLCEINQPIYKAMLLKESFVGVYNLNDEDEAVDHIYAWIDEALQSGLPAFEEIAWSMVDKIEYVLNWFRCKFSSAISEGFNNKIKRLKRMAYGYKDIEYFKLK</sequence>
<dbReference type="PANTHER" id="PTHR33498">
    <property type="entry name" value="TRANSPOSASE FOR INSERTION SEQUENCE ELEMENT IS1557"/>
    <property type="match status" value="1"/>
</dbReference>
<evidence type="ECO:0008006" key="5">
    <source>
        <dbReference type="Google" id="ProtNLM"/>
    </source>
</evidence>
<reference evidence="4" key="1">
    <citation type="submission" date="2017-09" db="EMBL/GenBank/DDBJ databases">
        <title>Depth-based differentiation of microbial function through sediment-hosted aquifers and enrichment of novel symbionts in the deep terrestrial subsurface.</title>
        <authorList>
            <person name="Probst A.J."/>
            <person name="Ladd B."/>
            <person name="Jarett J.K."/>
            <person name="Geller-Mcgrath D.E."/>
            <person name="Sieber C.M.K."/>
            <person name="Emerson J.B."/>
            <person name="Anantharaman K."/>
            <person name="Thomas B.C."/>
            <person name="Malmstrom R."/>
            <person name="Stieglmeier M."/>
            <person name="Klingl A."/>
            <person name="Woyke T."/>
            <person name="Ryan C.M."/>
            <person name="Banfield J.F."/>
        </authorList>
    </citation>
    <scope>NUCLEOTIDE SEQUENCE [LARGE SCALE GENOMIC DNA]</scope>
</reference>
<name>A0A2M7X551_UNCKA</name>
<dbReference type="InterPro" id="IPR002560">
    <property type="entry name" value="Transposase_DDE"/>
</dbReference>
<evidence type="ECO:0000313" key="4">
    <source>
        <dbReference type="Proteomes" id="UP000231195"/>
    </source>
</evidence>
<dbReference type="Proteomes" id="UP000231195">
    <property type="component" value="Unassembled WGS sequence"/>
</dbReference>
<dbReference type="InterPro" id="IPR029261">
    <property type="entry name" value="Transposase_Znf"/>
</dbReference>
<comment type="caution">
    <text evidence="3">The sequence shown here is derived from an EMBL/GenBank/DDBJ whole genome shotgun (WGS) entry which is preliminary data.</text>
</comment>
<gene>
    <name evidence="3" type="ORF">CO179_00270</name>
</gene>
<dbReference type="PANTHER" id="PTHR33498:SF1">
    <property type="entry name" value="TRANSPOSASE FOR INSERTION SEQUENCE ELEMENT IS1557"/>
    <property type="match status" value="1"/>
</dbReference>
<accession>A0A2M7X551</accession>
<dbReference type="Pfam" id="PF01610">
    <property type="entry name" value="DDE_Tnp_ISL3"/>
    <property type="match status" value="1"/>
</dbReference>
<feature type="non-terminal residue" evidence="3">
    <location>
        <position position="398"/>
    </location>
</feature>
<evidence type="ECO:0000259" key="1">
    <source>
        <dbReference type="Pfam" id="PF01610"/>
    </source>
</evidence>
<proteinExistence type="predicted"/>
<evidence type="ECO:0000313" key="3">
    <source>
        <dbReference type="EMBL" id="PJA41278.1"/>
    </source>
</evidence>
<feature type="domain" description="Transposase IS204/IS1001/IS1096/IS1165 DDE" evidence="1">
    <location>
        <begin position="157"/>
        <end position="397"/>
    </location>
</feature>
<dbReference type="EMBL" id="PFWZ01000015">
    <property type="protein sequence ID" value="PJA41278.1"/>
    <property type="molecule type" value="Genomic_DNA"/>
</dbReference>
<dbReference type="AlphaFoldDB" id="A0A2M7X551"/>